<name>A0A3D2SL91_9GAMM</name>
<evidence type="ECO:0000256" key="1">
    <source>
        <dbReference type="SAM" id="SignalP"/>
    </source>
</evidence>
<dbReference type="EMBL" id="CP089051">
    <property type="protein sequence ID" value="UYF71574.1"/>
    <property type="molecule type" value="Genomic_DNA"/>
</dbReference>
<reference evidence="3" key="2">
    <citation type="journal article" date="2022" name="J Glob Antimicrob Resist">
        <title>Comparative analysis of IMP-4- and OXA-58-containing plasmids of three carbapenemase-producing Acinetobacter ursingii strains in the Netherlands.</title>
        <authorList>
            <person name="Hendrickx A.P.A."/>
            <person name="Schade R.P."/>
            <person name="Landman F."/>
            <person name="Bosch T."/>
            <person name="Schouls L.M."/>
            <person name="van Dijk K."/>
        </authorList>
    </citation>
    <scope>NUCLEOTIDE SEQUENCE</scope>
    <source>
        <strain evidence="3">RIVM_C010559</strain>
    </source>
</reference>
<accession>A0A3D2SL91</accession>
<feature type="signal peptide" evidence="1">
    <location>
        <begin position="1"/>
        <end position="21"/>
    </location>
</feature>
<evidence type="ECO:0000313" key="2">
    <source>
        <dbReference type="EMBL" id="HCK29474.1"/>
    </source>
</evidence>
<proteinExistence type="predicted"/>
<dbReference type="AlphaFoldDB" id="A0A3D2SL91"/>
<organism evidence="2 4">
    <name type="scientific">Acinetobacter ursingii</name>
    <dbReference type="NCBI Taxonomy" id="108980"/>
    <lineage>
        <taxon>Bacteria</taxon>
        <taxon>Pseudomonadati</taxon>
        <taxon>Pseudomonadota</taxon>
        <taxon>Gammaproteobacteria</taxon>
        <taxon>Moraxellales</taxon>
        <taxon>Moraxellaceae</taxon>
        <taxon>Acinetobacter</taxon>
    </lineage>
</organism>
<keyword evidence="1" id="KW-0732">Signal</keyword>
<dbReference type="PROSITE" id="PS51257">
    <property type="entry name" value="PROKAR_LIPOPROTEIN"/>
    <property type="match status" value="1"/>
</dbReference>
<dbReference type="EMBL" id="DPVE01000085">
    <property type="protein sequence ID" value="HCK29474.1"/>
    <property type="molecule type" value="Genomic_DNA"/>
</dbReference>
<sequence>MNLKKILLLPISLALSTAGCAGIGPNATYYMATTSFNYDPTYTSYMVRLNGHEIGGGFGGGMSTSPVKLGPQIVTWEESNSDKIHRAKNQVVLTKEDLKGMKYLAVHLYPDDTIEIKTSNNWPEPTEKGAKWRTQIWERAHSNNK</sequence>
<evidence type="ECO:0000313" key="3">
    <source>
        <dbReference type="EMBL" id="UYF71574.1"/>
    </source>
</evidence>
<protein>
    <recommendedName>
        <fullName evidence="5">DUF3304 domain-containing protein</fullName>
    </recommendedName>
</protein>
<dbReference type="RefSeq" id="WP_049174045.1">
    <property type="nucleotide sequence ID" value="NZ_BKFK01000012.1"/>
</dbReference>
<reference evidence="2 4" key="1">
    <citation type="journal article" date="2018" name="Nat. Biotechnol.">
        <title>A standardized bacterial taxonomy based on genome phylogeny substantially revises the tree of life.</title>
        <authorList>
            <person name="Parks D.H."/>
            <person name="Chuvochina M."/>
            <person name="Waite D.W."/>
            <person name="Rinke C."/>
            <person name="Skarshewski A."/>
            <person name="Chaumeil P.A."/>
            <person name="Hugenholtz P."/>
        </authorList>
    </citation>
    <scope>NUCLEOTIDE SEQUENCE [LARGE SCALE GENOMIC DNA]</scope>
    <source>
        <strain evidence="2">UBA9669</strain>
    </source>
</reference>
<dbReference type="Proteomes" id="UP001164064">
    <property type="component" value="Chromosome"/>
</dbReference>
<dbReference type="Proteomes" id="UP000263596">
    <property type="component" value="Unassembled WGS sequence"/>
</dbReference>
<gene>
    <name evidence="2" type="ORF">DHW29_04295</name>
    <name evidence="3" type="ORF">LSO60_15335</name>
</gene>
<evidence type="ECO:0008006" key="5">
    <source>
        <dbReference type="Google" id="ProtNLM"/>
    </source>
</evidence>
<feature type="chain" id="PRO_5017577917" description="DUF3304 domain-containing protein" evidence="1">
    <location>
        <begin position="22"/>
        <end position="145"/>
    </location>
</feature>
<evidence type="ECO:0000313" key="4">
    <source>
        <dbReference type="Proteomes" id="UP000263596"/>
    </source>
</evidence>